<dbReference type="EMBL" id="BAABHD010000024">
    <property type="protein sequence ID" value="GAA4454365.1"/>
    <property type="molecule type" value="Genomic_DNA"/>
</dbReference>
<evidence type="ECO:0000256" key="4">
    <source>
        <dbReference type="ARBA" id="ARBA00022989"/>
    </source>
</evidence>
<dbReference type="InterPro" id="IPR003838">
    <property type="entry name" value="ABC3_permease_C"/>
</dbReference>
<accession>A0ABP8MSN7</accession>
<evidence type="ECO:0000313" key="9">
    <source>
        <dbReference type="EMBL" id="GAA4454365.1"/>
    </source>
</evidence>
<organism evidence="9 10">
    <name type="scientific">Nibrella saemangeumensis</name>
    <dbReference type="NCBI Taxonomy" id="1084526"/>
    <lineage>
        <taxon>Bacteria</taxon>
        <taxon>Pseudomonadati</taxon>
        <taxon>Bacteroidota</taxon>
        <taxon>Cytophagia</taxon>
        <taxon>Cytophagales</taxon>
        <taxon>Spirosomataceae</taxon>
        <taxon>Nibrella</taxon>
    </lineage>
</organism>
<feature type="transmembrane region" description="Helical" evidence="6">
    <location>
        <begin position="422"/>
        <end position="446"/>
    </location>
</feature>
<evidence type="ECO:0000256" key="5">
    <source>
        <dbReference type="ARBA" id="ARBA00023136"/>
    </source>
</evidence>
<evidence type="ECO:0000256" key="3">
    <source>
        <dbReference type="ARBA" id="ARBA00022692"/>
    </source>
</evidence>
<reference evidence="10" key="1">
    <citation type="journal article" date="2019" name="Int. J. Syst. Evol. Microbiol.">
        <title>The Global Catalogue of Microorganisms (GCM) 10K type strain sequencing project: providing services to taxonomists for standard genome sequencing and annotation.</title>
        <authorList>
            <consortium name="The Broad Institute Genomics Platform"/>
            <consortium name="The Broad Institute Genome Sequencing Center for Infectious Disease"/>
            <person name="Wu L."/>
            <person name="Ma J."/>
        </authorList>
    </citation>
    <scope>NUCLEOTIDE SEQUENCE [LARGE SCALE GENOMIC DNA]</scope>
    <source>
        <strain evidence="10">JCM 17927</strain>
    </source>
</reference>
<dbReference type="InterPro" id="IPR050250">
    <property type="entry name" value="Macrolide_Exporter_MacB"/>
</dbReference>
<evidence type="ECO:0000259" key="7">
    <source>
        <dbReference type="Pfam" id="PF02687"/>
    </source>
</evidence>
<evidence type="ECO:0000259" key="8">
    <source>
        <dbReference type="Pfam" id="PF12704"/>
    </source>
</evidence>
<feature type="transmembrane region" description="Helical" evidence="6">
    <location>
        <begin position="774"/>
        <end position="798"/>
    </location>
</feature>
<feature type="domain" description="ABC3 transporter permease C-terminal" evidence="7">
    <location>
        <begin position="377"/>
        <end position="494"/>
    </location>
</feature>
<dbReference type="InterPro" id="IPR047699">
    <property type="entry name" value="Permease_put_prefix"/>
</dbReference>
<feature type="transmembrane region" description="Helical" evidence="6">
    <location>
        <begin position="102"/>
        <end position="123"/>
    </location>
</feature>
<feature type="domain" description="ABC3 transporter permease C-terminal" evidence="7">
    <location>
        <begin position="778"/>
        <end position="890"/>
    </location>
</feature>
<feature type="transmembrane region" description="Helical" evidence="6">
    <location>
        <begin position="466"/>
        <end position="489"/>
    </location>
</feature>
<gene>
    <name evidence="9" type="ORF">GCM10023189_20710</name>
</gene>
<dbReference type="InterPro" id="IPR025857">
    <property type="entry name" value="MacB_PCD"/>
</dbReference>
<keyword evidence="5 6" id="KW-0472">Membrane</keyword>
<evidence type="ECO:0000256" key="6">
    <source>
        <dbReference type="SAM" id="Phobius"/>
    </source>
</evidence>
<feature type="domain" description="MacB-like periplasmic core" evidence="8">
    <location>
        <begin position="101"/>
        <end position="321"/>
    </location>
</feature>
<keyword evidence="3 6" id="KW-0812">Transmembrane</keyword>
<feature type="domain" description="MacB-like periplasmic core" evidence="8">
    <location>
        <begin position="521"/>
        <end position="699"/>
    </location>
</feature>
<dbReference type="PANTHER" id="PTHR30572:SF18">
    <property type="entry name" value="ABC-TYPE MACROLIDE FAMILY EXPORT SYSTEM PERMEASE COMPONENT 2"/>
    <property type="match status" value="1"/>
</dbReference>
<protein>
    <submittedName>
        <fullName evidence="9">ABC transporter permease</fullName>
    </submittedName>
</protein>
<dbReference type="NCBIfam" id="NF038404">
    <property type="entry name" value="perm_prefix_2"/>
    <property type="match status" value="1"/>
</dbReference>
<name>A0ABP8MSN7_9BACT</name>
<proteinExistence type="predicted"/>
<evidence type="ECO:0000313" key="10">
    <source>
        <dbReference type="Proteomes" id="UP001501175"/>
    </source>
</evidence>
<dbReference type="Pfam" id="PF02687">
    <property type="entry name" value="FtsX"/>
    <property type="match status" value="2"/>
</dbReference>
<dbReference type="PANTHER" id="PTHR30572">
    <property type="entry name" value="MEMBRANE COMPONENT OF TRANSPORTER-RELATED"/>
    <property type="match status" value="1"/>
</dbReference>
<sequence>MNSQIRPPGWARWLLAKLHPEETLEEVEGDLDELYTYWYRRAGRTQATFRYVLNVASVLPPFVQRRQRQQEHSHQSLPFFDMLRNYFTVAFRTLSRNKLYTALNVAGLTFGISCFLLIGLYLFDELTFDQQHSNFSRIYRIIEHKKTKTEELTIAAVSHNLAEESKRKIAEVENTTRIVRTGRANIFTPENPVKFQETVTLANQSFMELFDFDVIDGEQRTALKEPNSIIIVEELAQRLFHSTNVAGKTVQFDFMESPLKITAVLKNHPRNSSFDFSSVISLNSQPVNEQTASDWSSHDYMVFALLKDHAKPEVVAEKMTSLVKANFRPGAGTSMAYSLQPLADMHLYSEQIVDGARNSNVTEMAQGMLLYIKIFAIVAIFVLLIACINYMNLTTARASNRAKEIGVRKANGAIRSQIIKQFLVESFLLTLISFVLSVFFVNLLLPGFNEFTGKQLSLGFRTDHRIWLYTLLALVITGLLSGSYPAFLLSKFKPVLLLKSLKLQSKGNLSLRKGLVIFQFMISVVIIIATLIVFLQMRYTRDKNLGFAKDLLVVIDINSRKARTESAAIKDELVKLSDVKNVSVTSRVPGEWKVIPTIKIKPQGNTDDHKVAYLIGADEDFIKTFEVQILQGRNFSSPTDSSSILLNETAARALNISEASGQLVEIPARSFGGDYTPLNDSNQPFQARVIGIVKDFHFQSLRDKIAPMVLAYRNNPVFPIDYYTARIEGGNTQATLKRMEAAMAKIDPTHFFEYHFLDEQLARFYVEDQRRQTLLIWVALATVFIACLGLFGLATYAAEQRIKEVSVRKVLGASVLNLALLLSTDFLKLVLIANAVAFPVAWWATNRWLDEFAYRIEIEWWVFVVAGILAIGIALLTVSYQAIKAASVNPVKSLRSE</sequence>
<comment type="caution">
    <text evidence="9">The sequence shown here is derived from an EMBL/GenBank/DDBJ whole genome shotgun (WGS) entry which is preliminary data.</text>
</comment>
<keyword evidence="10" id="KW-1185">Reference proteome</keyword>
<evidence type="ECO:0000256" key="2">
    <source>
        <dbReference type="ARBA" id="ARBA00022475"/>
    </source>
</evidence>
<feature type="transmembrane region" description="Helical" evidence="6">
    <location>
        <begin position="860"/>
        <end position="883"/>
    </location>
</feature>
<keyword evidence="2" id="KW-1003">Cell membrane</keyword>
<dbReference type="Pfam" id="PF12704">
    <property type="entry name" value="MacB_PCD"/>
    <property type="match status" value="2"/>
</dbReference>
<dbReference type="RefSeq" id="WP_345243190.1">
    <property type="nucleotide sequence ID" value="NZ_BAABHD010000024.1"/>
</dbReference>
<feature type="transmembrane region" description="Helical" evidence="6">
    <location>
        <begin position="368"/>
        <end position="391"/>
    </location>
</feature>
<keyword evidence="4 6" id="KW-1133">Transmembrane helix</keyword>
<evidence type="ECO:0000256" key="1">
    <source>
        <dbReference type="ARBA" id="ARBA00004651"/>
    </source>
</evidence>
<feature type="transmembrane region" description="Helical" evidence="6">
    <location>
        <begin position="810"/>
        <end position="840"/>
    </location>
</feature>
<comment type="subcellular location">
    <subcellularLocation>
        <location evidence="1">Cell membrane</location>
        <topology evidence="1">Multi-pass membrane protein</topology>
    </subcellularLocation>
</comment>
<dbReference type="Proteomes" id="UP001501175">
    <property type="component" value="Unassembled WGS sequence"/>
</dbReference>
<feature type="transmembrane region" description="Helical" evidence="6">
    <location>
        <begin position="510"/>
        <end position="535"/>
    </location>
</feature>